<dbReference type="EMBL" id="CP050485">
    <property type="protein sequence ID" value="QOG27370.1"/>
    <property type="molecule type" value="Genomic_DNA"/>
</dbReference>
<dbReference type="AlphaFoldDB" id="A0A366U649"/>
<protein>
    <submittedName>
        <fullName evidence="1">Uncharacterized protein</fullName>
    </submittedName>
</protein>
<proteinExistence type="predicted"/>
<evidence type="ECO:0000313" key="2">
    <source>
        <dbReference type="Proteomes" id="UP000516696"/>
    </source>
</evidence>
<organism evidence="1 2">
    <name type="scientific">Enterococcus gallinarum</name>
    <dbReference type="NCBI Taxonomy" id="1353"/>
    <lineage>
        <taxon>Bacteria</taxon>
        <taxon>Bacillati</taxon>
        <taxon>Bacillota</taxon>
        <taxon>Bacilli</taxon>
        <taxon>Lactobacillales</taxon>
        <taxon>Enterococcaceae</taxon>
        <taxon>Enterococcus</taxon>
    </lineage>
</organism>
<name>A0A366U649_ENTGA</name>
<reference evidence="1 2" key="1">
    <citation type="submission" date="2020-03" db="EMBL/GenBank/DDBJ databases">
        <title>Characterization of ganglioside-mimicking enterococci.</title>
        <authorList>
            <person name="Patry R.T."/>
            <person name="Nothaft H."/>
            <person name="Bridger R."/>
            <person name="Shajahan A."/>
            <person name="Huynh S."/>
            <person name="Sanchez S."/>
            <person name="Azadi P."/>
            <person name="Cooper K."/>
            <person name="Miller W.G."/>
            <person name="Parker C.T."/>
            <person name="Wells L."/>
            <person name="Szymanski C.M."/>
        </authorList>
    </citation>
    <scope>NUCLEOTIDE SEQUENCE [LARGE SCALE GENOMIC DNA]</scope>
    <source>
        <strain evidence="1 2">EGM181</strain>
    </source>
</reference>
<dbReference type="Proteomes" id="UP000516696">
    <property type="component" value="Chromosome"/>
</dbReference>
<dbReference type="RefSeq" id="WP_113849757.1">
    <property type="nucleotide sequence ID" value="NZ_CP050485.1"/>
</dbReference>
<gene>
    <name evidence="1" type="ORF">EGM181_08975</name>
</gene>
<evidence type="ECO:0000313" key="1">
    <source>
        <dbReference type="EMBL" id="QOG27370.1"/>
    </source>
</evidence>
<accession>A0A366U649</accession>
<sequence length="253" mass="29506">MSKLYSNHSYLSKVYKHNTLPILITEEFDFFRCVEFNSSFYGKTVSELFHGNLRNSNISNRYSHLFPNQKLSYWSDCSDTSRKEIKKHGSSNNILTFWAYDDLTSSFPTLENKEPLIIVDGIQFGFEYILEKCDKNIPLSDEDIVLIDQINHEKPDCIAYKSMVTGTTNFLFFEKGFKKLAIREVTLRMGELKGNNKNSIICAGTSDYLPNLKNYGQYFSPIARIKMNEKYLDSSEYRSRLEIKEYSFDSFKT</sequence>